<reference evidence="8" key="1">
    <citation type="submission" date="2022-11" db="UniProtKB">
        <authorList>
            <consortium name="EnsemblMetazoa"/>
        </authorList>
    </citation>
    <scope>IDENTIFICATION</scope>
</reference>
<dbReference type="Proteomes" id="UP000887568">
    <property type="component" value="Unplaced"/>
</dbReference>
<dbReference type="CDD" id="cd10442">
    <property type="entry name" value="GIY-YIG_PLEs"/>
    <property type="match status" value="1"/>
</dbReference>
<evidence type="ECO:0000313" key="8">
    <source>
        <dbReference type="EnsemblMetazoa" id="XP_038062839.1"/>
    </source>
</evidence>
<dbReference type="PROSITE" id="PS00518">
    <property type="entry name" value="ZF_RING_1"/>
    <property type="match status" value="1"/>
</dbReference>
<evidence type="ECO:0000256" key="4">
    <source>
        <dbReference type="ARBA" id="ARBA00022833"/>
    </source>
</evidence>
<evidence type="ECO:0000256" key="1">
    <source>
        <dbReference type="ARBA" id="ARBA00022723"/>
    </source>
</evidence>
<evidence type="ECO:0000256" key="5">
    <source>
        <dbReference type="PROSITE-ProRule" id="PRU00175"/>
    </source>
</evidence>
<dbReference type="GO" id="GO:0061630">
    <property type="term" value="F:ubiquitin protein ligase activity"/>
    <property type="evidence" value="ECO:0007669"/>
    <property type="project" value="TreeGrafter"/>
</dbReference>
<dbReference type="SUPFAM" id="SSF57850">
    <property type="entry name" value="RING/U-box"/>
    <property type="match status" value="1"/>
</dbReference>
<dbReference type="GO" id="GO:0008270">
    <property type="term" value="F:zinc ion binding"/>
    <property type="evidence" value="ECO:0007669"/>
    <property type="project" value="UniProtKB-KW"/>
</dbReference>
<keyword evidence="4" id="KW-0862">Zinc</keyword>
<organism evidence="8 9">
    <name type="scientific">Patiria miniata</name>
    <name type="common">Bat star</name>
    <name type="synonym">Asterina miniata</name>
    <dbReference type="NCBI Taxonomy" id="46514"/>
    <lineage>
        <taxon>Eukaryota</taxon>
        <taxon>Metazoa</taxon>
        <taxon>Echinodermata</taxon>
        <taxon>Eleutherozoa</taxon>
        <taxon>Asterozoa</taxon>
        <taxon>Asteroidea</taxon>
        <taxon>Valvatacea</taxon>
        <taxon>Valvatida</taxon>
        <taxon>Asterinidae</taxon>
        <taxon>Patiria</taxon>
    </lineage>
</organism>
<dbReference type="GO" id="GO:0000209">
    <property type="term" value="P:protein polyubiquitination"/>
    <property type="evidence" value="ECO:0007669"/>
    <property type="project" value="TreeGrafter"/>
</dbReference>
<dbReference type="InterPro" id="IPR050952">
    <property type="entry name" value="TRIM-NHL_E3_ligases"/>
</dbReference>
<evidence type="ECO:0000313" key="9">
    <source>
        <dbReference type="Proteomes" id="UP000887568"/>
    </source>
</evidence>
<dbReference type="InterPro" id="IPR013083">
    <property type="entry name" value="Znf_RING/FYVE/PHD"/>
</dbReference>
<protein>
    <recommendedName>
        <fullName evidence="7">RING-type domain-containing protein</fullName>
    </recommendedName>
</protein>
<dbReference type="EnsemblMetazoa" id="XM_038206911.1">
    <property type="protein sequence ID" value="XP_038062839.1"/>
    <property type="gene ID" value="LOC119733315"/>
</dbReference>
<dbReference type="AlphaFoldDB" id="A0A914AHI1"/>
<evidence type="ECO:0000256" key="6">
    <source>
        <dbReference type="PROSITE-ProRule" id="PRU00504"/>
    </source>
</evidence>
<keyword evidence="9" id="KW-1185">Reference proteome</keyword>
<feature type="repeat" description="NHL" evidence="6">
    <location>
        <begin position="150"/>
        <end position="190"/>
    </location>
</feature>
<accession>A0A914AHI1</accession>
<dbReference type="InterPro" id="IPR011042">
    <property type="entry name" value="6-blade_b-propeller_TolB-like"/>
</dbReference>
<dbReference type="InterPro" id="IPR017907">
    <property type="entry name" value="Znf_RING_CS"/>
</dbReference>
<dbReference type="InterPro" id="IPR001841">
    <property type="entry name" value="Znf_RING"/>
</dbReference>
<evidence type="ECO:0000259" key="7">
    <source>
        <dbReference type="PROSITE" id="PS50089"/>
    </source>
</evidence>
<name>A0A914AHI1_PATMI</name>
<dbReference type="InterPro" id="IPR018957">
    <property type="entry name" value="Znf_C3HC4_RING-type"/>
</dbReference>
<dbReference type="RefSeq" id="XP_038062839.1">
    <property type="nucleotide sequence ID" value="XM_038206911.1"/>
</dbReference>
<dbReference type="SMART" id="SM00184">
    <property type="entry name" value="RING"/>
    <property type="match status" value="1"/>
</dbReference>
<dbReference type="PANTHER" id="PTHR24104:SF25">
    <property type="entry name" value="PROTEIN LIN-41"/>
    <property type="match status" value="1"/>
</dbReference>
<evidence type="ECO:0000256" key="3">
    <source>
        <dbReference type="ARBA" id="ARBA00022771"/>
    </source>
</evidence>
<evidence type="ECO:0000256" key="2">
    <source>
        <dbReference type="ARBA" id="ARBA00022737"/>
    </source>
</evidence>
<dbReference type="GO" id="GO:0043161">
    <property type="term" value="P:proteasome-mediated ubiquitin-dependent protein catabolic process"/>
    <property type="evidence" value="ECO:0007669"/>
    <property type="project" value="TreeGrafter"/>
</dbReference>
<dbReference type="Gene3D" id="2.120.10.30">
    <property type="entry name" value="TolB, C-terminal domain"/>
    <property type="match status" value="2"/>
</dbReference>
<sequence length="551" mass="61315">MATGHAVSSTIERIRSHLVCNICQEIFKQPKTLECLHSFCELCLLQYYKEYKGPTNIPCPECQQKTKLPQLGVKGLKTDLRLVSLVEELESKDVVMREVTWTESDFLPLNPAVGKELGMLARQLNEDEDVGDLDLGKLVLEDMWEICLEFGRKGSGPEEFNGAWGIAARKPNEIAVTDISNKRVVIYGIDGKQKSTIQRESCPSGIAATRANNRLVVVEEQKYNVKVFNSDNTLAFKFLTVPLNEIGKTAVELKSVAVKSNGTIVVGDVRRIVLTEHSPTDGKLRRTIPVKIKPYFLAVDRYNRFEISDRSQAVYIVDGNGTTKRTIKPTINGQPVKHANGVCNDSSGIYVTMHNSDHNGHIHHYDPQGIFLKCIAQGLLFPVGILSTSDMQLAVADYYSVKMISPRCGTFKCDNDCCNACQVHIKESHSFYGHSSGTTHSTIGNITCGTSNVIYLISCRVCGIQYVGQTKSALDRCFIGHRAMVNQKQLQDPVGDHFKLPKHSISDMMLQGIESLGCCEDLSFRLSRKKEWMKRLRTVTPHGLNTPSGND</sequence>
<dbReference type="PROSITE" id="PS51125">
    <property type="entry name" value="NHL"/>
    <property type="match status" value="1"/>
</dbReference>
<dbReference type="PROSITE" id="PS50089">
    <property type="entry name" value="ZF_RING_2"/>
    <property type="match status" value="1"/>
</dbReference>
<dbReference type="OrthoDB" id="10025388at2759"/>
<keyword evidence="3 5" id="KW-0863">Zinc-finger</keyword>
<dbReference type="InterPro" id="IPR001258">
    <property type="entry name" value="NHL_repeat"/>
</dbReference>
<proteinExistence type="predicted"/>
<dbReference type="PANTHER" id="PTHR24104">
    <property type="entry name" value="E3 UBIQUITIN-PROTEIN LIGASE NHLRC1-RELATED"/>
    <property type="match status" value="1"/>
</dbReference>
<feature type="domain" description="RING-type" evidence="7">
    <location>
        <begin position="20"/>
        <end position="63"/>
    </location>
</feature>
<dbReference type="Gene3D" id="3.30.40.10">
    <property type="entry name" value="Zinc/RING finger domain, C3HC4 (zinc finger)"/>
    <property type="match status" value="1"/>
</dbReference>
<keyword evidence="2" id="KW-0677">Repeat</keyword>
<dbReference type="SUPFAM" id="SSF101898">
    <property type="entry name" value="NHL repeat"/>
    <property type="match status" value="1"/>
</dbReference>
<keyword evidence="1" id="KW-0479">Metal-binding</keyword>
<dbReference type="Pfam" id="PF00097">
    <property type="entry name" value="zf-C3HC4"/>
    <property type="match status" value="1"/>
</dbReference>
<dbReference type="GeneID" id="119733315"/>